<keyword evidence="2" id="KW-0238">DNA-binding</keyword>
<dbReference type="OrthoDB" id="3460651at2"/>
<dbReference type="InterPro" id="IPR011991">
    <property type="entry name" value="ArsR-like_HTH"/>
</dbReference>
<dbReference type="PANTHER" id="PTHR43132:SF6">
    <property type="entry name" value="HTH-TYPE TRANSCRIPTIONAL REPRESSOR CZRA"/>
    <property type="match status" value="1"/>
</dbReference>
<dbReference type="AlphaFoldDB" id="A0A7Z1AVS9"/>
<reference evidence="5 6" key="1">
    <citation type="submission" date="2016-12" db="EMBL/GenBank/DDBJ databases">
        <title>The draft genome sequence of Actinophytocola xinjiangensis.</title>
        <authorList>
            <person name="Wang W."/>
            <person name="Yuan L."/>
        </authorList>
    </citation>
    <scope>NUCLEOTIDE SEQUENCE [LARGE SCALE GENOMIC DNA]</scope>
    <source>
        <strain evidence="5 6">CGMCC 4.4663</strain>
    </source>
</reference>
<dbReference type="SUPFAM" id="SSF46785">
    <property type="entry name" value="Winged helix' DNA-binding domain"/>
    <property type="match status" value="1"/>
</dbReference>
<keyword evidence="1" id="KW-0805">Transcription regulation</keyword>
<dbReference type="Proteomes" id="UP000185696">
    <property type="component" value="Unassembled WGS sequence"/>
</dbReference>
<evidence type="ECO:0000256" key="1">
    <source>
        <dbReference type="ARBA" id="ARBA00023015"/>
    </source>
</evidence>
<dbReference type="GO" id="GO:0003677">
    <property type="term" value="F:DNA binding"/>
    <property type="evidence" value="ECO:0007669"/>
    <property type="project" value="UniProtKB-KW"/>
</dbReference>
<sequence length="318" mass="34651">MIEFVLREADLVGVRFAISPLNELTLSLRVLRDPGRYPLHLPWSRRLADLRPELDLGVLGALINPRGWTPDFLSPRPDTPFTRLDDEFDRILATPPRVVRRDLTAIHGTPPAVADGRRAPERIVAALRGYWEAALSPHWERMRSVLEGDVVHRGRVLAQAGLGAMLDGLSERVSFQSPVLRVRIHGAPPRRVDVAGSGMTLLPSLFALHTAVPVDPAGPPLLIYAARGTGTLWETHRPRSAAALAGVLGQVRADLLDALGEPASSTELARRTGVTTSAVNQHLRALRAAGLLVAHRHGRHVLYGRSELGEALRLAAAR</sequence>
<dbReference type="InterPro" id="IPR036388">
    <property type="entry name" value="WH-like_DNA-bd_sf"/>
</dbReference>
<evidence type="ECO:0000313" key="5">
    <source>
        <dbReference type="EMBL" id="OLF06786.1"/>
    </source>
</evidence>
<dbReference type="Pfam" id="PF12840">
    <property type="entry name" value="HTH_20"/>
    <property type="match status" value="1"/>
</dbReference>
<evidence type="ECO:0000256" key="3">
    <source>
        <dbReference type="ARBA" id="ARBA00023163"/>
    </source>
</evidence>
<keyword evidence="6" id="KW-1185">Reference proteome</keyword>
<dbReference type="GO" id="GO:0003700">
    <property type="term" value="F:DNA-binding transcription factor activity"/>
    <property type="evidence" value="ECO:0007669"/>
    <property type="project" value="InterPro"/>
</dbReference>
<dbReference type="CDD" id="cd00090">
    <property type="entry name" value="HTH_ARSR"/>
    <property type="match status" value="1"/>
</dbReference>
<accession>A0A7Z1AVS9</accession>
<gene>
    <name evidence="5" type="ORF">BLA60_29980</name>
</gene>
<feature type="domain" description="HTH arsR-type" evidence="4">
    <location>
        <begin position="232"/>
        <end position="318"/>
    </location>
</feature>
<evidence type="ECO:0000256" key="2">
    <source>
        <dbReference type="ARBA" id="ARBA00023125"/>
    </source>
</evidence>
<dbReference type="InterPro" id="IPR051011">
    <property type="entry name" value="Metal_resp_trans_reg"/>
</dbReference>
<comment type="caution">
    <text evidence="5">The sequence shown here is derived from an EMBL/GenBank/DDBJ whole genome shotgun (WGS) entry which is preliminary data.</text>
</comment>
<protein>
    <submittedName>
        <fullName evidence="5">Transcriptional regulator</fullName>
    </submittedName>
</protein>
<dbReference type="PANTHER" id="PTHR43132">
    <property type="entry name" value="ARSENICAL RESISTANCE OPERON REPRESSOR ARSR-RELATED"/>
    <property type="match status" value="1"/>
</dbReference>
<dbReference type="PROSITE" id="PS50987">
    <property type="entry name" value="HTH_ARSR_2"/>
    <property type="match status" value="1"/>
</dbReference>
<evidence type="ECO:0000259" key="4">
    <source>
        <dbReference type="PROSITE" id="PS50987"/>
    </source>
</evidence>
<dbReference type="SMART" id="SM00418">
    <property type="entry name" value="HTH_ARSR"/>
    <property type="match status" value="1"/>
</dbReference>
<dbReference type="RefSeq" id="WP_075136387.1">
    <property type="nucleotide sequence ID" value="NZ_MSIF01000019.1"/>
</dbReference>
<keyword evidence="3" id="KW-0804">Transcription</keyword>
<evidence type="ECO:0000313" key="6">
    <source>
        <dbReference type="Proteomes" id="UP000185696"/>
    </source>
</evidence>
<proteinExistence type="predicted"/>
<dbReference type="Gene3D" id="1.10.10.10">
    <property type="entry name" value="Winged helix-like DNA-binding domain superfamily/Winged helix DNA-binding domain"/>
    <property type="match status" value="1"/>
</dbReference>
<dbReference type="InterPro" id="IPR036390">
    <property type="entry name" value="WH_DNA-bd_sf"/>
</dbReference>
<dbReference type="EMBL" id="MSIF01000019">
    <property type="protein sequence ID" value="OLF06786.1"/>
    <property type="molecule type" value="Genomic_DNA"/>
</dbReference>
<name>A0A7Z1AVS9_9PSEU</name>
<organism evidence="5 6">
    <name type="scientific">Actinophytocola xinjiangensis</name>
    <dbReference type="NCBI Taxonomy" id="485602"/>
    <lineage>
        <taxon>Bacteria</taxon>
        <taxon>Bacillati</taxon>
        <taxon>Actinomycetota</taxon>
        <taxon>Actinomycetes</taxon>
        <taxon>Pseudonocardiales</taxon>
        <taxon>Pseudonocardiaceae</taxon>
    </lineage>
</organism>
<dbReference type="InterPro" id="IPR001845">
    <property type="entry name" value="HTH_ArsR_DNA-bd_dom"/>
</dbReference>